<dbReference type="InterPro" id="IPR002963">
    <property type="entry name" value="Expansin"/>
</dbReference>
<dbReference type="SUPFAM" id="SSF50685">
    <property type="entry name" value="Barwin-like endoglucanases"/>
    <property type="match status" value="1"/>
</dbReference>
<dbReference type="EMBL" id="PGGS01000465">
    <property type="protein sequence ID" value="PNH03761.1"/>
    <property type="molecule type" value="Genomic_DNA"/>
</dbReference>
<name>A0A2J7ZU12_9CHLO</name>
<sequence length="74" mass="8098">MPADPGRYPSNAYSNRRWCCGDMQHFDLSLHAFQKIADTGLGVVGIQFRPVNCPGGFKASPRAASRDFPAGTRK</sequence>
<dbReference type="Proteomes" id="UP000236333">
    <property type="component" value="Unassembled WGS sequence"/>
</dbReference>
<dbReference type="InterPro" id="IPR036908">
    <property type="entry name" value="RlpA-like_sf"/>
</dbReference>
<dbReference type="GO" id="GO:0009664">
    <property type="term" value="P:plant-type cell wall organization"/>
    <property type="evidence" value="ECO:0007669"/>
    <property type="project" value="InterPro"/>
</dbReference>
<comment type="caution">
    <text evidence="1">The sequence shown here is derived from an EMBL/GenBank/DDBJ whole genome shotgun (WGS) entry which is preliminary data.</text>
</comment>
<dbReference type="Gene3D" id="2.40.40.10">
    <property type="entry name" value="RlpA-like domain"/>
    <property type="match status" value="1"/>
</dbReference>
<evidence type="ECO:0000313" key="1">
    <source>
        <dbReference type="EMBL" id="PNH03761.1"/>
    </source>
</evidence>
<reference evidence="1 2" key="1">
    <citation type="journal article" date="2017" name="Mol. Biol. Evol.">
        <title>The 4-celled Tetrabaena socialis nuclear genome reveals the essential components for genetic control of cell number at the origin of multicellularity in the volvocine lineage.</title>
        <authorList>
            <person name="Featherston J."/>
            <person name="Arakaki Y."/>
            <person name="Hanschen E.R."/>
            <person name="Ferris P.J."/>
            <person name="Michod R.E."/>
            <person name="Olson B.J.S.C."/>
            <person name="Nozaki H."/>
            <person name="Durand P.M."/>
        </authorList>
    </citation>
    <scope>NUCLEOTIDE SEQUENCE [LARGE SCALE GENOMIC DNA]</scope>
    <source>
        <strain evidence="1 2">NIES-571</strain>
    </source>
</reference>
<keyword evidence="2" id="KW-1185">Reference proteome</keyword>
<evidence type="ECO:0000313" key="2">
    <source>
        <dbReference type="Proteomes" id="UP000236333"/>
    </source>
</evidence>
<dbReference type="PANTHER" id="PTHR31867">
    <property type="entry name" value="EXPANSIN-A15"/>
    <property type="match status" value="1"/>
</dbReference>
<accession>A0A2J7ZU12</accession>
<protein>
    <submittedName>
        <fullName evidence="1">Uncharacterized protein</fullName>
    </submittedName>
</protein>
<organism evidence="1 2">
    <name type="scientific">Tetrabaena socialis</name>
    <dbReference type="NCBI Taxonomy" id="47790"/>
    <lineage>
        <taxon>Eukaryota</taxon>
        <taxon>Viridiplantae</taxon>
        <taxon>Chlorophyta</taxon>
        <taxon>core chlorophytes</taxon>
        <taxon>Chlorophyceae</taxon>
        <taxon>CS clade</taxon>
        <taxon>Chlamydomonadales</taxon>
        <taxon>Tetrabaenaceae</taxon>
        <taxon>Tetrabaena</taxon>
    </lineage>
</organism>
<gene>
    <name evidence="1" type="ORF">TSOC_010142</name>
</gene>
<dbReference type="AlphaFoldDB" id="A0A2J7ZU12"/>
<proteinExistence type="predicted"/>
<dbReference type="OrthoDB" id="5823761at2759"/>